<dbReference type="GO" id="GO:0032259">
    <property type="term" value="P:methylation"/>
    <property type="evidence" value="ECO:0007669"/>
    <property type="project" value="UniProtKB-KW"/>
</dbReference>
<dbReference type="PANTHER" id="PTHR43861">
    <property type="entry name" value="TRANS-ACONITATE 2-METHYLTRANSFERASE-RELATED"/>
    <property type="match status" value="1"/>
</dbReference>
<dbReference type="CDD" id="cd02440">
    <property type="entry name" value="AdoMet_MTases"/>
    <property type="match status" value="1"/>
</dbReference>
<protein>
    <submittedName>
        <fullName evidence="2">Methyltransferase domain-containing protein</fullName>
    </submittedName>
</protein>
<reference evidence="2 3" key="1">
    <citation type="submission" date="2024-09" db="EMBL/GenBank/DDBJ databases">
        <authorList>
            <person name="Sun Q."/>
            <person name="Mori K."/>
        </authorList>
    </citation>
    <scope>NUCLEOTIDE SEQUENCE [LARGE SCALE GENOMIC DNA]</scope>
    <source>
        <strain evidence="2 3">CCM 7765</strain>
    </source>
</reference>
<keyword evidence="2" id="KW-0489">Methyltransferase</keyword>
<dbReference type="Proteomes" id="UP001589774">
    <property type="component" value="Unassembled WGS sequence"/>
</dbReference>
<gene>
    <name evidence="2" type="ORF">ACFFI0_18745</name>
</gene>
<dbReference type="InterPro" id="IPR029063">
    <property type="entry name" value="SAM-dependent_MTases_sf"/>
</dbReference>
<dbReference type="InterPro" id="IPR025714">
    <property type="entry name" value="Methyltranfer_dom"/>
</dbReference>
<dbReference type="GO" id="GO:0008168">
    <property type="term" value="F:methyltransferase activity"/>
    <property type="evidence" value="ECO:0007669"/>
    <property type="project" value="UniProtKB-KW"/>
</dbReference>
<dbReference type="PANTHER" id="PTHR43861:SF1">
    <property type="entry name" value="TRANS-ACONITATE 2-METHYLTRANSFERASE"/>
    <property type="match status" value="1"/>
</dbReference>
<proteinExistence type="predicted"/>
<dbReference type="Gene3D" id="3.40.50.150">
    <property type="entry name" value="Vaccinia Virus protein VP39"/>
    <property type="match status" value="1"/>
</dbReference>
<evidence type="ECO:0000259" key="1">
    <source>
        <dbReference type="Pfam" id="PF13847"/>
    </source>
</evidence>
<dbReference type="SUPFAM" id="SSF53335">
    <property type="entry name" value="S-adenosyl-L-methionine-dependent methyltransferases"/>
    <property type="match status" value="1"/>
</dbReference>
<organism evidence="2 3">
    <name type="scientific">Olivibacter oleidegradans</name>
    <dbReference type="NCBI Taxonomy" id="760123"/>
    <lineage>
        <taxon>Bacteria</taxon>
        <taxon>Pseudomonadati</taxon>
        <taxon>Bacteroidota</taxon>
        <taxon>Sphingobacteriia</taxon>
        <taxon>Sphingobacteriales</taxon>
        <taxon>Sphingobacteriaceae</taxon>
        <taxon>Olivibacter</taxon>
    </lineage>
</organism>
<comment type="caution">
    <text evidence="2">The sequence shown here is derived from an EMBL/GenBank/DDBJ whole genome shotgun (WGS) entry which is preliminary data.</text>
</comment>
<evidence type="ECO:0000313" key="2">
    <source>
        <dbReference type="EMBL" id="MFC0320373.1"/>
    </source>
</evidence>
<dbReference type="InterPro" id="IPR023149">
    <property type="entry name" value="Trans_acon_MeTrfase_C"/>
</dbReference>
<accession>A0ABV6HN96</accession>
<feature type="domain" description="Methyltransferase" evidence="1">
    <location>
        <begin position="29"/>
        <end position="166"/>
    </location>
</feature>
<dbReference type="Gene3D" id="1.10.150.290">
    <property type="entry name" value="S-adenosyl-L-methionine-dependent methyltransferases"/>
    <property type="match status" value="1"/>
</dbReference>
<evidence type="ECO:0000313" key="3">
    <source>
        <dbReference type="Proteomes" id="UP001589774"/>
    </source>
</evidence>
<dbReference type="Pfam" id="PF13847">
    <property type="entry name" value="Methyltransf_31"/>
    <property type="match status" value="1"/>
</dbReference>
<keyword evidence="2" id="KW-0808">Transferase</keyword>
<keyword evidence="3" id="KW-1185">Reference proteome</keyword>
<sequence length="255" mass="29532">MAWNPALYNRFKKERYAPFYDLLALINSKQGMTVLDLGCGTGELTKMLSEELQNAESVLGIDSSSEMLEESKHYQNERVSFERKTIEEQLNEPSQWDLVFSNAAIQWIDDHARLIPKMISILKSDGQLAIQMPSQKENVLNQMLLDMVQEEPFSSALKGWKKISPILSIDEYAQILFENGCKEMNIIQKVYPLIVHNSNELLEFISGSALIPYFERFTDDIKTLFIQEYQRRVQQRFSASPILYAFKRILIKGDF</sequence>
<dbReference type="RefSeq" id="WP_130858427.1">
    <property type="nucleotide sequence ID" value="NZ_JBHLWO010000002.1"/>
</dbReference>
<dbReference type="EMBL" id="JBHLWO010000002">
    <property type="protein sequence ID" value="MFC0320373.1"/>
    <property type="molecule type" value="Genomic_DNA"/>
</dbReference>
<name>A0ABV6HN96_9SPHI</name>